<dbReference type="EMBL" id="AP013042">
    <property type="protein sequence ID" value="BAS67051.1"/>
    <property type="molecule type" value="Genomic_DNA"/>
</dbReference>
<protein>
    <submittedName>
        <fullName evidence="2">Uncharacterized protein</fullName>
    </submittedName>
</protein>
<name>A0A0P0UPW8_9GAMM</name>
<reference evidence="2 3" key="2">
    <citation type="journal article" date="2016" name="ISME J.">
        <title>Heterogeneous composition of key metabolic gene clusters in a vent mussel symbiont population.</title>
        <authorList>
            <person name="Ikuta T."/>
            <person name="Takaki Y."/>
            <person name="Nagai Y."/>
            <person name="Shimamura S."/>
            <person name="Tsuda M."/>
            <person name="Kawagucci S."/>
            <person name="Aoki Y."/>
            <person name="Inoue K."/>
            <person name="Teruya M."/>
            <person name="Satou K."/>
            <person name="Teruya K."/>
            <person name="Shimoji M."/>
            <person name="Tamotsu H."/>
            <person name="Hirano T."/>
            <person name="Maruyama T."/>
            <person name="Yoshida T."/>
        </authorList>
    </citation>
    <scope>NUCLEOTIDE SEQUENCE [LARGE SCALE GENOMIC DNA]</scope>
    <source>
        <strain evidence="2 3">Myojin Knoll</strain>
    </source>
</reference>
<keyword evidence="1" id="KW-1133">Transmembrane helix</keyword>
<proteinExistence type="predicted"/>
<keyword evidence="3" id="KW-1185">Reference proteome</keyword>
<accession>A0A0P0UPW8</accession>
<dbReference type="KEGG" id="ebh:BSEPE_0021"/>
<keyword evidence="1" id="KW-0472">Membrane</keyword>
<dbReference type="AlphaFoldDB" id="A0A0P0UPW8"/>
<evidence type="ECO:0000313" key="2">
    <source>
        <dbReference type="EMBL" id="BAS67051.1"/>
    </source>
</evidence>
<evidence type="ECO:0000313" key="3">
    <source>
        <dbReference type="Proteomes" id="UP000067399"/>
    </source>
</evidence>
<reference evidence="2 3" key="1">
    <citation type="journal article" date="2000" name="Mar. Ecol. Prog. Ser.">
        <title>Phylogenetic characterization of endosymbionts in three hydrothermal vent mussels: influence on host distributions.</title>
        <authorList>
            <person name="Fujiwara Y."/>
            <person name="Takai K."/>
            <person name="Uematsu K."/>
            <person name="Tsuchida S."/>
            <person name="Hunt J.C."/>
            <person name="Hashimoto J."/>
        </authorList>
    </citation>
    <scope>NUCLEOTIDE SEQUENCE [LARGE SCALE GENOMIC DNA]</scope>
    <source>
        <strain evidence="2 3">Myojin Knoll</strain>
    </source>
</reference>
<dbReference type="STRING" id="1303921.BSEPE_0021"/>
<sequence length="279" mass="32170">MKQKKKQETEYLYWSKGILLGILGSILGSFLVSSFFVIYEKFDCSLQSLPKLQTVVFIISALLLVFMYFNFKTKINKLTGEHLRDFHQEKLNKELIGGRLKSALSVLRKDPSLNLNISKAIDIILRKKENPLTFLEEYKKIKEIDLSIYSIEAYKDFFNHIKEFENSEAIGSVAIVERFFKNDYTKPIDIDFWRNFGDKMVSLMDFFGSANGYGTTSLLLYCLLSNITKQPITEFSCGGDYTAQIEGLNLLIQLLKENPHIKADIKETLEKVKHLNKIS</sequence>
<dbReference type="RefSeq" id="WP_157059348.1">
    <property type="nucleotide sequence ID" value="NZ_AP013042.1"/>
</dbReference>
<dbReference type="OrthoDB" id="9826786at2"/>
<feature type="transmembrane region" description="Helical" evidence="1">
    <location>
        <begin position="51"/>
        <end position="69"/>
    </location>
</feature>
<dbReference type="Proteomes" id="UP000067399">
    <property type="component" value="Chromosome"/>
</dbReference>
<evidence type="ECO:0000256" key="1">
    <source>
        <dbReference type="SAM" id="Phobius"/>
    </source>
</evidence>
<keyword evidence="1" id="KW-0812">Transmembrane</keyword>
<organism evidence="2 3">
    <name type="scientific">endosymbiont of Bathymodiolus septemdierum str. Myojin knoll</name>
    <dbReference type="NCBI Taxonomy" id="1303921"/>
    <lineage>
        <taxon>Bacteria</taxon>
        <taxon>Pseudomonadati</taxon>
        <taxon>Pseudomonadota</taxon>
        <taxon>Gammaproteobacteria</taxon>
        <taxon>sulfur-oxidizing symbionts</taxon>
    </lineage>
</organism>
<gene>
    <name evidence="2" type="ORF">BSEPE_0021</name>
</gene>
<feature type="transmembrane region" description="Helical" evidence="1">
    <location>
        <begin position="12"/>
        <end position="39"/>
    </location>
</feature>